<dbReference type="SFLD" id="SFLDG01135">
    <property type="entry name" value="C1.5.6:_HAD__Beta-PGM__Phospha"/>
    <property type="match status" value="1"/>
</dbReference>
<dbReference type="InterPro" id="IPR023198">
    <property type="entry name" value="PGP-like_dom2"/>
</dbReference>
<organism evidence="1 2">
    <name type="scientific">Clostridium moutaii</name>
    <dbReference type="NCBI Taxonomy" id="3240932"/>
    <lineage>
        <taxon>Bacteria</taxon>
        <taxon>Bacillati</taxon>
        <taxon>Bacillota</taxon>
        <taxon>Clostridia</taxon>
        <taxon>Eubacteriales</taxon>
        <taxon>Clostridiaceae</taxon>
        <taxon>Clostridium</taxon>
    </lineage>
</organism>
<accession>A0ABV4BQ76</accession>
<protein>
    <submittedName>
        <fullName evidence="1">HAD family hydrolase</fullName>
    </submittedName>
</protein>
<dbReference type="GO" id="GO:0016787">
    <property type="term" value="F:hydrolase activity"/>
    <property type="evidence" value="ECO:0007669"/>
    <property type="project" value="UniProtKB-KW"/>
</dbReference>
<keyword evidence="1" id="KW-0378">Hydrolase</keyword>
<dbReference type="InterPro" id="IPR041492">
    <property type="entry name" value="HAD_2"/>
</dbReference>
<dbReference type="Gene3D" id="1.10.150.240">
    <property type="entry name" value="Putative phosphatase, domain 2"/>
    <property type="match status" value="1"/>
</dbReference>
<dbReference type="Gene3D" id="3.40.50.1000">
    <property type="entry name" value="HAD superfamily/HAD-like"/>
    <property type="match status" value="1"/>
</dbReference>
<dbReference type="SFLD" id="SFLDS00003">
    <property type="entry name" value="Haloacid_Dehalogenase"/>
    <property type="match status" value="1"/>
</dbReference>
<dbReference type="SUPFAM" id="SSF56784">
    <property type="entry name" value="HAD-like"/>
    <property type="match status" value="1"/>
</dbReference>
<dbReference type="Proteomes" id="UP001564657">
    <property type="component" value="Unassembled WGS sequence"/>
</dbReference>
<dbReference type="PANTHER" id="PTHR43434:SF20">
    <property type="entry name" value="5'-NUCLEOTIDASE"/>
    <property type="match status" value="1"/>
</dbReference>
<dbReference type="InterPro" id="IPR050155">
    <property type="entry name" value="HAD-like_hydrolase_sf"/>
</dbReference>
<keyword evidence="2" id="KW-1185">Reference proteome</keyword>
<dbReference type="SFLD" id="SFLDG01129">
    <property type="entry name" value="C1.5:_HAD__Beta-PGM__Phosphata"/>
    <property type="match status" value="1"/>
</dbReference>
<name>A0ABV4BQ76_9CLOT</name>
<evidence type="ECO:0000313" key="1">
    <source>
        <dbReference type="EMBL" id="MEY7999700.1"/>
    </source>
</evidence>
<dbReference type="InterPro" id="IPR036412">
    <property type="entry name" value="HAD-like_sf"/>
</dbReference>
<reference evidence="1 2" key="1">
    <citation type="submission" date="2024-08" db="EMBL/GenBank/DDBJ databases">
        <title>Clostridium lapicellarii sp. nov., and Clostridium renhuaiense sp. nov., two species isolated from the mud in a fermentation cellar used for producing sauce-flavour Chinese liquors.</title>
        <authorList>
            <person name="Yang F."/>
            <person name="Wang H."/>
            <person name="Chen L.Q."/>
            <person name="Zhou N."/>
            <person name="Lu J.J."/>
            <person name="Pu X.X."/>
            <person name="Wan B."/>
            <person name="Wang L."/>
            <person name="Liu S.J."/>
        </authorList>
    </citation>
    <scope>NUCLEOTIDE SEQUENCE [LARGE SCALE GENOMIC DNA]</scope>
    <source>
        <strain evidence="1 2">MT-5</strain>
    </source>
</reference>
<comment type="caution">
    <text evidence="1">The sequence shown here is derived from an EMBL/GenBank/DDBJ whole genome shotgun (WGS) entry which is preliminary data.</text>
</comment>
<dbReference type="NCBIfam" id="TIGR01549">
    <property type="entry name" value="HAD-SF-IA-v1"/>
    <property type="match status" value="1"/>
</dbReference>
<proteinExistence type="predicted"/>
<dbReference type="CDD" id="cd04302">
    <property type="entry name" value="HAD_5NT"/>
    <property type="match status" value="1"/>
</dbReference>
<evidence type="ECO:0000313" key="2">
    <source>
        <dbReference type="Proteomes" id="UP001564657"/>
    </source>
</evidence>
<sequence>MKYKYILFDLDGTLTDSKEGITRSVQYALRKYNIVVENLDLLENFIGPPLKDSFMEYYGFSEKQAFQAIEYYRQYFEEKGMFENKVYENIESLLQKLKKLGLNLIVATSKPTAFAEKILRHFNLYTYFDIVIGSNLDGTRGKKGEVIRYIIDKCNIDNSQEVVMVGDRRHDAIGAGENGVDCIGVAYGYGSVEELRNAKATYIVHNVEELFKRIISS</sequence>
<dbReference type="InterPro" id="IPR006439">
    <property type="entry name" value="HAD-SF_hydro_IA"/>
</dbReference>
<dbReference type="EMBL" id="JBGEWD010000004">
    <property type="protein sequence ID" value="MEY7999700.1"/>
    <property type="molecule type" value="Genomic_DNA"/>
</dbReference>
<dbReference type="PANTHER" id="PTHR43434">
    <property type="entry name" value="PHOSPHOGLYCOLATE PHOSPHATASE"/>
    <property type="match status" value="1"/>
</dbReference>
<gene>
    <name evidence="1" type="ORF">AB8U03_05675</name>
</gene>
<dbReference type="RefSeq" id="WP_369703589.1">
    <property type="nucleotide sequence ID" value="NZ_JBGEWD010000004.1"/>
</dbReference>
<dbReference type="Pfam" id="PF13419">
    <property type="entry name" value="HAD_2"/>
    <property type="match status" value="1"/>
</dbReference>
<dbReference type="InterPro" id="IPR023214">
    <property type="entry name" value="HAD_sf"/>
</dbReference>